<dbReference type="PROSITE" id="PS00600">
    <property type="entry name" value="AA_TRANSFER_CLASS_3"/>
    <property type="match status" value="1"/>
</dbReference>
<comment type="subunit">
    <text evidence="4">Homodimer.</text>
</comment>
<feature type="modified residue" description="N6-(pyridoxal phosphate)lysine" evidence="4">
    <location>
        <position position="246"/>
    </location>
</feature>
<dbReference type="InterPro" id="IPR050103">
    <property type="entry name" value="Class-III_PLP-dep_AT"/>
</dbReference>
<dbReference type="PANTHER" id="PTHR11986">
    <property type="entry name" value="AMINOTRANSFERASE CLASS III"/>
    <property type="match status" value="1"/>
</dbReference>
<dbReference type="GO" id="GO:0005737">
    <property type="term" value="C:cytoplasm"/>
    <property type="evidence" value="ECO:0007669"/>
    <property type="project" value="UniProtKB-SubCell"/>
</dbReference>
<feature type="binding site" evidence="4">
    <location>
        <position position="132"/>
    </location>
    <ligand>
        <name>pyridoxal 5'-phosphate</name>
        <dbReference type="ChEBI" id="CHEBI:597326"/>
    </ligand>
</feature>
<dbReference type="InterPro" id="IPR005814">
    <property type="entry name" value="Aminotrans_3"/>
</dbReference>
<dbReference type="GO" id="GO:0006526">
    <property type="term" value="P:L-arginine biosynthetic process"/>
    <property type="evidence" value="ECO:0007669"/>
    <property type="project" value="UniProtKB-UniRule"/>
</dbReference>
<keyword evidence="6" id="KW-1185">Reference proteome</keyword>
<comment type="cofactor">
    <cofactor evidence="4">
        <name>pyridoxal 5'-phosphate</name>
        <dbReference type="ChEBI" id="CHEBI:597326"/>
    </cofactor>
    <text evidence="4">Binds 1 pyridoxal phosphate per subunit.</text>
</comment>
<dbReference type="InterPro" id="IPR049704">
    <property type="entry name" value="Aminotrans_3_PPA_site"/>
</dbReference>
<feature type="binding site" evidence="4">
    <location>
        <position position="135"/>
    </location>
    <ligand>
        <name>N(2)-acetyl-L-ornithine</name>
        <dbReference type="ChEBI" id="CHEBI:57805"/>
    </ligand>
</feature>
<dbReference type="NCBIfam" id="NF002874">
    <property type="entry name" value="PRK03244.1"/>
    <property type="match status" value="1"/>
</dbReference>
<evidence type="ECO:0000256" key="1">
    <source>
        <dbReference type="ARBA" id="ARBA00022576"/>
    </source>
</evidence>
<sequence length="395" mass="42736">MKEGDRYLMSTYARFPLVLKQGKGATVVDVDGNRYLDFVSGIAVDSLGHCDPRLVKALQKQAAQLLHVSNLYYNLPQIELAKLLVTHSFADKVFFCNSGAEANEAAIKLARKFAKEKRDPSRFEIIAAQGAFHGRTLATVTATGQEKYQKGFDPLLPGFRHVPYGDPEAMEKAITPQTAAILLEPIQGEGGVRVPPKGYLTKVREICDRHRLLLILDEVQTGIGRTGRLFAYEHEGIAPDIMTLAKGLGGGVPIGAMLAGAEVAASFTPGSHASTFGGNPLVCAAGVAVMKQVTQGAFLKGVRDKGAYLMKKLAQLQRKTPVIKEVRGVGLIAAVDLTIPAVDVINKAMAQGLLLNRTSDQTLRFVPPLTIRRTEIDRMIALLTDIFTELPHAEA</sequence>
<comment type="similarity">
    <text evidence="4">Belongs to the class-III pyridoxal-phosphate-dependent aminotransferase family. ArgD subfamily.</text>
</comment>
<dbReference type="AlphaFoldDB" id="A0A7X6DNV6"/>
<feature type="binding site" evidence="4">
    <location>
        <position position="274"/>
    </location>
    <ligand>
        <name>N(2)-acetyl-L-ornithine</name>
        <dbReference type="ChEBI" id="CHEBI:57805"/>
    </ligand>
</feature>
<feature type="binding site" evidence="4">
    <location>
        <position position="275"/>
    </location>
    <ligand>
        <name>pyridoxal 5'-phosphate</name>
        <dbReference type="ChEBI" id="CHEBI:597326"/>
    </ligand>
</feature>
<dbReference type="NCBIfam" id="TIGR00707">
    <property type="entry name" value="argD"/>
    <property type="match status" value="1"/>
</dbReference>
<evidence type="ECO:0000256" key="2">
    <source>
        <dbReference type="ARBA" id="ARBA00022679"/>
    </source>
</evidence>
<feature type="binding site" evidence="4">
    <location>
        <begin position="217"/>
        <end position="220"/>
    </location>
    <ligand>
        <name>pyridoxal 5'-phosphate</name>
        <dbReference type="ChEBI" id="CHEBI:597326"/>
    </ligand>
</feature>
<dbReference type="InterPro" id="IPR015421">
    <property type="entry name" value="PyrdxlP-dep_Trfase_major"/>
</dbReference>
<dbReference type="Gene3D" id="3.90.1150.10">
    <property type="entry name" value="Aspartate Aminotransferase, domain 1"/>
    <property type="match status" value="1"/>
</dbReference>
<dbReference type="InterPro" id="IPR015422">
    <property type="entry name" value="PyrdxlP-dep_Trfase_small"/>
</dbReference>
<keyword evidence="4" id="KW-0963">Cytoplasm</keyword>
<comment type="catalytic activity">
    <reaction evidence="4">
        <text>N(2)-acetyl-L-ornithine + 2-oxoglutarate = N-acetyl-L-glutamate 5-semialdehyde + L-glutamate</text>
        <dbReference type="Rhea" id="RHEA:18049"/>
        <dbReference type="ChEBI" id="CHEBI:16810"/>
        <dbReference type="ChEBI" id="CHEBI:29123"/>
        <dbReference type="ChEBI" id="CHEBI:29985"/>
        <dbReference type="ChEBI" id="CHEBI:57805"/>
        <dbReference type="EC" id="2.6.1.11"/>
    </reaction>
</comment>
<feature type="binding site" evidence="4">
    <location>
        <begin position="99"/>
        <end position="100"/>
    </location>
    <ligand>
        <name>pyridoxal 5'-phosphate</name>
        <dbReference type="ChEBI" id="CHEBI:597326"/>
    </ligand>
</feature>
<dbReference type="GO" id="GO:0003992">
    <property type="term" value="F:N2-acetyl-L-ornithine:2-oxoglutarate 5-aminotransferase activity"/>
    <property type="evidence" value="ECO:0007669"/>
    <property type="project" value="UniProtKB-UniRule"/>
</dbReference>
<gene>
    <name evidence="4" type="primary">argD</name>
    <name evidence="5" type="ORF">MNODULE_07250</name>
</gene>
<keyword evidence="4" id="KW-0028">Amino-acid biosynthesis</keyword>
<dbReference type="InterPro" id="IPR004636">
    <property type="entry name" value="AcOrn/SuccOrn_fam"/>
</dbReference>
<dbReference type="RefSeq" id="WP_168059242.1">
    <property type="nucleotide sequence ID" value="NZ_VTOW01000001.1"/>
</dbReference>
<protein>
    <recommendedName>
        <fullName evidence="4">Acetylornithine aminotransferase</fullName>
        <shortName evidence="4">ACOAT</shortName>
        <ecNumber evidence="4">2.6.1.11</ecNumber>
    </recommendedName>
</protein>
<dbReference type="SUPFAM" id="SSF53383">
    <property type="entry name" value="PLP-dependent transferases"/>
    <property type="match status" value="1"/>
</dbReference>
<dbReference type="GO" id="GO:0030170">
    <property type="term" value="F:pyridoxal phosphate binding"/>
    <property type="evidence" value="ECO:0007669"/>
    <property type="project" value="InterPro"/>
</dbReference>
<dbReference type="Pfam" id="PF00202">
    <property type="entry name" value="Aminotran_3"/>
    <property type="match status" value="1"/>
</dbReference>
<organism evidence="5 6">
    <name type="scientific">Candidatus Manganitrophus noduliformans</name>
    <dbReference type="NCBI Taxonomy" id="2606439"/>
    <lineage>
        <taxon>Bacteria</taxon>
        <taxon>Pseudomonadati</taxon>
        <taxon>Nitrospirota</taxon>
        <taxon>Nitrospiria</taxon>
        <taxon>Candidatus Troglogloeales</taxon>
        <taxon>Candidatus Manganitrophaceae</taxon>
        <taxon>Candidatus Manganitrophus</taxon>
    </lineage>
</organism>
<dbReference type="NCBIfam" id="NF002325">
    <property type="entry name" value="PRK01278.1"/>
    <property type="match status" value="1"/>
</dbReference>
<dbReference type="InterPro" id="IPR015424">
    <property type="entry name" value="PyrdxlP-dep_Trfase"/>
</dbReference>
<keyword evidence="2 4" id="KW-0808">Transferase</keyword>
<dbReference type="PANTHER" id="PTHR11986:SF113">
    <property type="entry name" value="SUCCINYLORNITHINE TRANSAMINASE"/>
    <property type="match status" value="1"/>
</dbReference>
<accession>A0A7X6DNV6</accession>
<name>A0A7X6DNV6_9BACT</name>
<dbReference type="Gene3D" id="3.40.640.10">
    <property type="entry name" value="Type I PLP-dependent aspartate aminotransferase-like (Major domain)"/>
    <property type="match status" value="1"/>
</dbReference>
<dbReference type="EC" id="2.6.1.11" evidence="4"/>
<comment type="subcellular location">
    <subcellularLocation>
        <location evidence="4">Cytoplasm</location>
    </subcellularLocation>
</comment>
<evidence type="ECO:0000256" key="3">
    <source>
        <dbReference type="ARBA" id="ARBA00022898"/>
    </source>
</evidence>
<dbReference type="UniPathway" id="UPA00068">
    <property type="reaction ID" value="UER00109"/>
</dbReference>
<keyword evidence="3 4" id="KW-0663">Pyridoxal phosphate</keyword>
<evidence type="ECO:0000313" key="5">
    <source>
        <dbReference type="EMBL" id="NKE70534.1"/>
    </source>
</evidence>
<dbReference type="HAMAP" id="MF_01107">
    <property type="entry name" value="ArgD_aminotrans_3"/>
    <property type="match status" value="1"/>
</dbReference>
<dbReference type="GO" id="GO:0042802">
    <property type="term" value="F:identical protein binding"/>
    <property type="evidence" value="ECO:0007669"/>
    <property type="project" value="TreeGrafter"/>
</dbReference>
<dbReference type="CDD" id="cd00610">
    <property type="entry name" value="OAT_like"/>
    <property type="match status" value="1"/>
</dbReference>
<evidence type="ECO:0000256" key="4">
    <source>
        <dbReference type="HAMAP-Rule" id="MF_01107"/>
    </source>
</evidence>
<dbReference type="Proteomes" id="UP000534783">
    <property type="component" value="Unassembled WGS sequence"/>
</dbReference>
<proteinExistence type="inferred from homology"/>
<evidence type="ECO:0000313" key="6">
    <source>
        <dbReference type="Proteomes" id="UP000534783"/>
    </source>
</evidence>
<keyword evidence="4" id="KW-0055">Arginine biosynthesis</keyword>
<comment type="pathway">
    <text evidence="4">Amino-acid biosynthesis; L-arginine biosynthesis; N(2)-acetyl-L-ornithine from L-glutamate: step 4/4.</text>
</comment>
<comment type="caution">
    <text evidence="5">The sequence shown here is derived from an EMBL/GenBank/DDBJ whole genome shotgun (WGS) entry which is preliminary data.</text>
</comment>
<keyword evidence="1 4" id="KW-0032">Aminotransferase</keyword>
<comment type="miscellaneous">
    <text evidence="4">May also have succinyldiaminopimelate aminotransferase activity, thus carrying out the corresponding step in lysine biosynthesis.</text>
</comment>
<reference evidence="5 6" key="1">
    <citation type="journal article" date="2020" name="Nature">
        <title>Bacterial chemolithoautotrophy via manganese oxidation.</title>
        <authorList>
            <person name="Yu H."/>
            <person name="Leadbetter J.R."/>
        </authorList>
    </citation>
    <scope>NUCLEOTIDE SEQUENCE [LARGE SCALE GENOMIC DNA]</scope>
    <source>
        <strain evidence="5 6">Mn-1</strain>
    </source>
</reference>
<dbReference type="PIRSF" id="PIRSF000521">
    <property type="entry name" value="Transaminase_4ab_Lys_Orn"/>
    <property type="match status" value="1"/>
</dbReference>
<dbReference type="EMBL" id="VTOW01000001">
    <property type="protein sequence ID" value="NKE70534.1"/>
    <property type="molecule type" value="Genomic_DNA"/>
</dbReference>
<dbReference type="FunFam" id="3.40.640.10:FF:000004">
    <property type="entry name" value="Acetylornithine aminotransferase"/>
    <property type="match status" value="1"/>
</dbReference>